<reference evidence="4" key="1">
    <citation type="submission" date="2016-10" db="EMBL/GenBank/DDBJ databases">
        <authorList>
            <person name="Varghese N."/>
            <person name="Submissions S."/>
        </authorList>
    </citation>
    <scope>NUCLEOTIDE SEQUENCE [LARGE SCALE GENOMIC DNA]</scope>
    <source>
        <strain evidence="4">DSM 45460</strain>
    </source>
</reference>
<sequence>MAGELNTEVLDEPATCRDTADWLGKLGTGTGEVIDVVSEQRGASESFWTGTAADAARGELGRRSKQAQELEEALGKVESALRAFADEIETVDSRMAAARGVARQAGLVINGTKILPPKPSPAGESGSPSAPGKAAEKRQRAFEEAGDIVVDAREKQERAHRELESAMQDPNETFNAVKTHVTRSLTGGLTAIKTSTESAAALFEQADALEDKAREMRNLAKAADHSSDAAKARVAAMQYGAKSKVADARGAKTGAFSEKVPSSLRRAATADAVGLLGDGAKMASNAKPVLRGLPYVGTAITVASETTDVATGTHGVGEAAMDAGASLGGAAVGGAAGAAIGSAIFPGVGTVVGGAVGSMAGDFLATSAENWLTGE</sequence>
<proteinExistence type="predicted"/>
<dbReference type="Proteomes" id="UP000199213">
    <property type="component" value="Unassembled WGS sequence"/>
</dbReference>
<name>A0A1G9AGE7_ACTMZ</name>
<feature type="coiled-coil region" evidence="1">
    <location>
        <begin position="199"/>
        <end position="226"/>
    </location>
</feature>
<protein>
    <submittedName>
        <fullName evidence="3">Uncharacterized protein</fullName>
    </submittedName>
</protein>
<evidence type="ECO:0000313" key="3">
    <source>
        <dbReference type="EMBL" id="SDK26427.1"/>
    </source>
</evidence>
<dbReference type="EMBL" id="FNFM01000006">
    <property type="protein sequence ID" value="SDK26427.1"/>
    <property type="molecule type" value="Genomic_DNA"/>
</dbReference>
<organism evidence="3 4">
    <name type="scientific">Actinopolyspora mzabensis</name>
    <dbReference type="NCBI Taxonomy" id="995066"/>
    <lineage>
        <taxon>Bacteria</taxon>
        <taxon>Bacillati</taxon>
        <taxon>Actinomycetota</taxon>
        <taxon>Actinomycetes</taxon>
        <taxon>Actinopolysporales</taxon>
        <taxon>Actinopolysporaceae</taxon>
        <taxon>Actinopolyspora</taxon>
    </lineage>
</organism>
<dbReference type="Gene3D" id="1.10.287.1060">
    <property type="entry name" value="ESAT-6-like"/>
    <property type="match status" value="1"/>
</dbReference>
<feature type="region of interest" description="Disordered" evidence="2">
    <location>
        <begin position="111"/>
        <end position="141"/>
    </location>
</feature>
<dbReference type="SUPFAM" id="SSF140453">
    <property type="entry name" value="EsxAB dimer-like"/>
    <property type="match status" value="1"/>
</dbReference>
<keyword evidence="1" id="KW-0175">Coiled coil</keyword>
<evidence type="ECO:0000256" key="1">
    <source>
        <dbReference type="SAM" id="Coils"/>
    </source>
</evidence>
<dbReference type="OrthoDB" id="3624011at2"/>
<evidence type="ECO:0000256" key="2">
    <source>
        <dbReference type="SAM" id="MobiDB-lite"/>
    </source>
</evidence>
<dbReference type="AlphaFoldDB" id="A0A1G9AGE7"/>
<evidence type="ECO:0000313" key="4">
    <source>
        <dbReference type="Proteomes" id="UP000199213"/>
    </source>
</evidence>
<dbReference type="RefSeq" id="WP_092627960.1">
    <property type="nucleotide sequence ID" value="NZ_FNFM01000006.1"/>
</dbReference>
<keyword evidence="4" id="KW-1185">Reference proteome</keyword>
<feature type="compositionally biased region" description="Low complexity" evidence="2">
    <location>
        <begin position="121"/>
        <end position="133"/>
    </location>
</feature>
<gene>
    <name evidence="3" type="ORF">SAMN04487820_10632</name>
</gene>
<dbReference type="InterPro" id="IPR036689">
    <property type="entry name" value="ESAT-6-like_sf"/>
</dbReference>
<accession>A0A1G9AGE7</accession>